<dbReference type="AlphaFoldDB" id="A0A401ZPJ8"/>
<reference evidence="4" key="1">
    <citation type="submission" date="2018-12" db="EMBL/GenBank/DDBJ databases">
        <title>Tengunoibacter tsumagoiensis gen. nov., sp. nov., Dictyobacter kobayashii sp. nov., D. alpinus sp. nov., and D. joshuensis sp. nov. and description of Dictyobacteraceae fam. nov. within the order Ktedonobacterales isolated from Tengu-no-mugimeshi.</title>
        <authorList>
            <person name="Wang C.M."/>
            <person name="Zheng Y."/>
            <person name="Sakai Y."/>
            <person name="Toyoda A."/>
            <person name="Minakuchi Y."/>
            <person name="Abe K."/>
            <person name="Yokota A."/>
            <person name="Yabe S."/>
        </authorList>
    </citation>
    <scope>NUCLEOTIDE SEQUENCE [LARGE SCALE GENOMIC DNA]</scope>
    <source>
        <strain evidence="4">S-27</strain>
    </source>
</reference>
<proteinExistence type="inferred from homology"/>
<evidence type="ECO:0000313" key="4">
    <source>
        <dbReference type="Proteomes" id="UP000287224"/>
    </source>
</evidence>
<dbReference type="Gene3D" id="3.40.190.10">
    <property type="entry name" value="Periplasmic binding protein-like II"/>
    <property type="match status" value="1"/>
</dbReference>
<name>A0A401ZPJ8_9CHLR</name>
<evidence type="ECO:0000313" key="3">
    <source>
        <dbReference type="EMBL" id="GCE08762.1"/>
    </source>
</evidence>
<dbReference type="CDD" id="cd13585">
    <property type="entry name" value="PBP2_TMBP_like"/>
    <property type="match status" value="1"/>
</dbReference>
<keyword evidence="2" id="KW-0732">Signal</keyword>
<dbReference type="PROSITE" id="PS51257">
    <property type="entry name" value="PROKAR_LIPOPROTEIN"/>
    <property type="match status" value="1"/>
</dbReference>
<dbReference type="InterPro" id="IPR050490">
    <property type="entry name" value="Bact_solute-bd_prot1"/>
</dbReference>
<keyword evidence="4" id="KW-1185">Reference proteome</keyword>
<feature type="chain" id="PRO_5019454788" evidence="2">
    <location>
        <begin position="29"/>
        <end position="441"/>
    </location>
</feature>
<accession>A0A401ZPJ8</accession>
<comment type="caution">
    <text evidence="3">The sequence shown here is derived from an EMBL/GenBank/DDBJ whole genome shotgun (WGS) entry which is preliminary data.</text>
</comment>
<feature type="signal peptide" evidence="2">
    <location>
        <begin position="1"/>
        <end position="28"/>
    </location>
</feature>
<dbReference type="Proteomes" id="UP000287224">
    <property type="component" value="Unassembled WGS sequence"/>
</dbReference>
<comment type="similarity">
    <text evidence="1">Belongs to the bacterial solute-binding protein 1 family.</text>
</comment>
<evidence type="ECO:0000256" key="1">
    <source>
        <dbReference type="ARBA" id="ARBA00008520"/>
    </source>
</evidence>
<dbReference type="EMBL" id="BIFQ01000002">
    <property type="protein sequence ID" value="GCE08762.1"/>
    <property type="molecule type" value="Genomic_DNA"/>
</dbReference>
<organism evidence="3 4">
    <name type="scientific">Dictyobacter aurantiacus</name>
    <dbReference type="NCBI Taxonomy" id="1936993"/>
    <lineage>
        <taxon>Bacteria</taxon>
        <taxon>Bacillati</taxon>
        <taxon>Chloroflexota</taxon>
        <taxon>Ktedonobacteria</taxon>
        <taxon>Ktedonobacterales</taxon>
        <taxon>Dictyobacteraceae</taxon>
        <taxon>Dictyobacter</taxon>
    </lineage>
</organism>
<dbReference type="OrthoDB" id="9795467at2"/>
<dbReference type="PANTHER" id="PTHR43649:SF31">
    <property type="entry name" value="SN-GLYCEROL-3-PHOSPHATE-BINDING PERIPLASMIC PROTEIN UGPB"/>
    <property type="match status" value="1"/>
</dbReference>
<evidence type="ECO:0000256" key="2">
    <source>
        <dbReference type="SAM" id="SignalP"/>
    </source>
</evidence>
<gene>
    <name evidence="3" type="ORF">KDAU_60910</name>
</gene>
<sequence length="441" mass="47768">MKFTRTKTVLLITVILSMLLAACGGSSSGPGSSSSNGGKATVSFMTWENNTTNAAIDAALKKFSDKNITIQHIPSPNSDFSQKITSLTMAKKLPDFFWCGNDTEQDLGSKGVLFDWSKYINQSSGNFDQKNFAPSALKAWYSTDGSKLYGLPTLLNTYGYFYNADLFNAAKVSLPTTNWTYDDFFKAAQALTVKSGGKVTQYGALSGPYADPFGMSNYAVSAGGAPFVDRIISPTKVTISPQFVEGTQKFVDAVKNGYVTPPDYQSSDPSAAFLAGKVPMFWGGQWFAASFLQANPKFKIGFVPQPIVKTQSQTYDAVGICSPTYIQNPDAVWKVMTYLDGTAWNDILPSAPVAPAAYLPASQQYFSTLNAKGYQSVSDSVNASLNTPNKVPVRFISPWATKANDVITANWNDILSGKKPVQPTLDNMAKQLNEIIQNNGQ</sequence>
<dbReference type="PANTHER" id="PTHR43649">
    <property type="entry name" value="ARABINOSE-BINDING PROTEIN-RELATED"/>
    <property type="match status" value="1"/>
</dbReference>
<dbReference type="RefSeq" id="WP_126601255.1">
    <property type="nucleotide sequence ID" value="NZ_BIFQ01000002.1"/>
</dbReference>
<protein>
    <submittedName>
        <fullName evidence="3">ABC transporter substrate-binding protein</fullName>
    </submittedName>
</protein>
<dbReference type="SUPFAM" id="SSF53850">
    <property type="entry name" value="Periplasmic binding protein-like II"/>
    <property type="match status" value="1"/>
</dbReference>